<comment type="caution">
    <text evidence="2">The sequence shown here is derived from an EMBL/GenBank/DDBJ whole genome shotgun (WGS) entry which is preliminary data.</text>
</comment>
<dbReference type="GO" id="GO:0006637">
    <property type="term" value="P:acyl-CoA metabolic process"/>
    <property type="evidence" value="ECO:0007669"/>
    <property type="project" value="InterPro"/>
</dbReference>
<dbReference type="Gene3D" id="3.40.50.1820">
    <property type="entry name" value="alpha/beta hydrolase"/>
    <property type="match status" value="1"/>
</dbReference>
<accession>A0A062TSS9</accession>
<dbReference type="PROSITE" id="PS51257">
    <property type="entry name" value="PROKAR_LIPOPROTEIN"/>
    <property type="match status" value="1"/>
</dbReference>
<dbReference type="InterPro" id="IPR014940">
    <property type="entry name" value="BAAT_C"/>
</dbReference>
<feature type="domain" description="BAAT/Acyl-CoA thioester hydrolase C-terminal" evidence="1">
    <location>
        <begin position="113"/>
        <end position="322"/>
    </location>
</feature>
<proteinExistence type="predicted"/>
<gene>
    <name evidence="2" type="ORF">HY3_12910</name>
</gene>
<dbReference type="Proteomes" id="UP000249123">
    <property type="component" value="Unassembled WGS sequence"/>
</dbReference>
<dbReference type="STRING" id="1280941.HY2_13010"/>
<dbReference type="OrthoDB" id="9805123at2"/>
<protein>
    <recommendedName>
        <fullName evidence="1">BAAT/Acyl-CoA thioester hydrolase C-terminal domain-containing protein</fullName>
    </recommendedName>
</protein>
<keyword evidence="3" id="KW-1185">Reference proteome</keyword>
<dbReference type="PANTHER" id="PTHR10824">
    <property type="entry name" value="ACYL-COENZYME A THIOESTERASE-RELATED"/>
    <property type="match status" value="1"/>
</dbReference>
<dbReference type="AlphaFoldDB" id="A0A062TSS9"/>
<dbReference type="InterPro" id="IPR029058">
    <property type="entry name" value="AB_hydrolase_fold"/>
</dbReference>
<dbReference type="eggNOG" id="COG1073">
    <property type="taxonomic scope" value="Bacteria"/>
</dbReference>
<evidence type="ECO:0000259" key="1">
    <source>
        <dbReference type="Pfam" id="PF08840"/>
    </source>
</evidence>
<dbReference type="GO" id="GO:0047617">
    <property type="term" value="F:fatty acyl-CoA hydrolase activity"/>
    <property type="evidence" value="ECO:0007669"/>
    <property type="project" value="TreeGrafter"/>
</dbReference>
<dbReference type="GO" id="GO:0006631">
    <property type="term" value="P:fatty acid metabolic process"/>
    <property type="evidence" value="ECO:0007669"/>
    <property type="project" value="TreeGrafter"/>
</dbReference>
<dbReference type="SUPFAM" id="SSF53474">
    <property type="entry name" value="alpha/beta-Hydrolases"/>
    <property type="match status" value="1"/>
</dbReference>
<dbReference type="InterPro" id="IPR016662">
    <property type="entry name" value="Acyl-CoA_thioEstase_long-chain"/>
</dbReference>
<dbReference type="EMBL" id="AWFB01000020">
    <property type="protein sequence ID" value="RAN33446.1"/>
    <property type="molecule type" value="Genomic_DNA"/>
</dbReference>
<evidence type="ECO:0000313" key="3">
    <source>
        <dbReference type="Proteomes" id="UP000249123"/>
    </source>
</evidence>
<dbReference type="PANTHER" id="PTHR10824:SF4">
    <property type="entry name" value="ACYL-COENZYME A THIOESTERASE 1-LIKE"/>
    <property type="match status" value="1"/>
</dbReference>
<dbReference type="PIRSF" id="PIRSF016521">
    <property type="entry name" value="Acyl-CoA_hydro"/>
    <property type="match status" value="1"/>
</dbReference>
<dbReference type="Pfam" id="PF08840">
    <property type="entry name" value="BAAT_C"/>
    <property type="match status" value="1"/>
</dbReference>
<reference evidence="2 3" key="1">
    <citation type="submission" date="2013-04" db="EMBL/GenBank/DDBJ databases">
        <title>Hyphomonas sp. T24B3 Genome Sequencing.</title>
        <authorList>
            <person name="Lai Q."/>
            <person name="Shao Z."/>
        </authorList>
    </citation>
    <scope>NUCLEOTIDE SEQUENCE [LARGE SCALE GENOMIC DNA]</scope>
    <source>
        <strain evidence="2 3">T24B3</strain>
    </source>
</reference>
<evidence type="ECO:0000313" key="2">
    <source>
        <dbReference type="EMBL" id="RAN33446.1"/>
    </source>
</evidence>
<organism evidence="2 3">
    <name type="scientific">Hyphomonas pacifica</name>
    <dbReference type="NCBI Taxonomy" id="1280941"/>
    <lineage>
        <taxon>Bacteria</taxon>
        <taxon>Pseudomonadati</taxon>
        <taxon>Pseudomonadota</taxon>
        <taxon>Alphaproteobacteria</taxon>
        <taxon>Hyphomonadales</taxon>
        <taxon>Hyphomonadaceae</taxon>
        <taxon>Hyphomonas</taxon>
    </lineage>
</organism>
<sequence>MTLFYRALQGLSMLAMAGMVTACAQHVPAISESEPVLELVREDIELRSDELYADYFPAMTIEPAPAILLLGGSEGGLGEGARRDAMALRDEGYHVLQVSYYRGPGQNENLEMVPLETFDRALDWLKQREEVRADKIGIYGTSKGAEAALIVASRHPEIEAIVAVVPSSVSWQGINWAFDGRPPESSWSLGGAPYPALPYGEWDAELGLYSLYANGLAARDDHPEAVIAVEKTDAPMLLICGFMDTLWPSCEMSQQIKARANEAGNKDVSILMYAKAGHFAGGMPGDAPDVDEASEYGGTTQANYDSQVKSWPRILDFLDEAL</sequence>
<name>A0A062TSS9_9PROT</name>
<dbReference type="RefSeq" id="WP_034826414.1">
    <property type="nucleotide sequence ID" value="NZ_AWFA01000020.1"/>
</dbReference>